<evidence type="ECO:0000256" key="1">
    <source>
        <dbReference type="RuleBase" id="RU363044"/>
    </source>
</evidence>
<name>A0A9D4CD26_DREPO</name>
<dbReference type="GO" id="GO:0006281">
    <property type="term" value="P:DNA repair"/>
    <property type="evidence" value="ECO:0007669"/>
    <property type="project" value="UniProtKB-KW"/>
</dbReference>
<dbReference type="EC" id="5.6.2.3" evidence="1"/>
<dbReference type="PANTHER" id="PTHR47642">
    <property type="entry name" value="ATP-DEPENDENT DNA HELICASE"/>
    <property type="match status" value="1"/>
</dbReference>
<keyword evidence="1" id="KW-0067">ATP-binding</keyword>
<dbReference type="GO" id="GO:0005524">
    <property type="term" value="F:ATP binding"/>
    <property type="evidence" value="ECO:0007669"/>
    <property type="project" value="UniProtKB-KW"/>
</dbReference>
<comment type="catalytic activity">
    <reaction evidence="1">
        <text>ATP + H2O = ADP + phosphate + H(+)</text>
        <dbReference type="Rhea" id="RHEA:13065"/>
        <dbReference type="ChEBI" id="CHEBI:15377"/>
        <dbReference type="ChEBI" id="CHEBI:15378"/>
        <dbReference type="ChEBI" id="CHEBI:30616"/>
        <dbReference type="ChEBI" id="CHEBI:43474"/>
        <dbReference type="ChEBI" id="CHEBI:456216"/>
        <dbReference type="EC" id="5.6.2.3"/>
    </reaction>
</comment>
<dbReference type="InterPro" id="IPR027417">
    <property type="entry name" value="P-loop_NTPase"/>
</dbReference>
<dbReference type="GO" id="GO:0000723">
    <property type="term" value="P:telomere maintenance"/>
    <property type="evidence" value="ECO:0007669"/>
    <property type="project" value="InterPro"/>
</dbReference>
<reference evidence="3" key="2">
    <citation type="submission" date="2020-11" db="EMBL/GenBank/DDBJ databases">
        <authorList>
            <person name="McCartney M.A."/>
            <person name="Auch B."/>
            <person name="Kono T."/>
            <person name="Mallez S."/>
            <person name="Becker A."/>
            <person name="Gohl D.M."/>
            <person name="Silverstein K.A.T."/>
            <person name="Koren S."/>
            <person name="Bechman K.B."/>
            <person name="Herman A."/>
            <person name="Abrahante J.E."/>
            <person name="Garbe J."/>
        </authorList>
    </citation>
    <scope>NUCLEOTIDE SEQUENCE</scope>
    <source>
        <strain evidence="3">Duluth1</strain>
        <tissue evidence="3">Whole animal</tissue>
    </source>
</reference>
<feature type="domain" description="DNA helicase Pif1-like DEAD-box helicase" evidence="2">
    <location>
        <begin position="15"/>
        <end position="84"/>
    </location>
</feature>
<keyword evidence="1" id="KW-0233">DNA recombination</keyword>
<organism evidence="3 4">
    <name type="scientific">Dreissena polymorpha</name>
    <name type="common">Zebra mussel</name>
    <name type="synonym">Mytilus polymorpha</name>
    <dbReference type="NCBI Taxonomy" id="45954"/>
    <lineage>
        <taxon>Eukaryota</taxon>
        <taxon>Metazoa</taxon>
        <taxon>Spiralia</taxon>
        <taxon>Lophotrochozoa</taxon>
        <taxon>Mollusca</taxon>
        <taxon>Bivalvia</taxon>
        <taxon>Autobranchia</taxon>
        <taxon>Heteroconchia</taxon>
        <taxon>Euheterodonta</taxon>
        <taxon>Imparidentia</taxon>
        <taxon>Neoheterodontei</taxon>
        <taxon>Myida</taxon>
        <taxon>Dreissenoidea</taxon>
        <taxon>Dreissenidae</taxon>
        <taxon>Dreissena</taxon>
    </lineage>
</organism>
<dbReference type="Pfam" id="PF05970">
    <property type="entry name" value="PIF1"/>
    <property type="match status" value="1"/>
</dbReference>
<comment type="caution">
    <text evidence="3">The sequence shown here is derived from an EMBL/GenBank/DDBJ whole genome shotgun (WGS) entry which is preliminary data.</text>
</comment>
<dbReference type="GO" id="GO:0016787">
    <property type="term" value="F:hydrolase activity"/>
    <property type="evidence" value="ECO:0007669"/>
    <property type="project" value="UniProtKB-KW"/>
</dbReference>
<dbReference type="EMBL" id="JAIWYP010000013">
    <property type="protein sequence ID" value="KAH3721305.1"/>
    <property type="molecule type" value="Genomic_DNA"/>
</dbReference>
<dbReference type="Proteomes" id="UP000828390">
    <property type="component" value="Unassembled WGS sequence"/>
</dbReference>
<dbReference type="Gene3D" id="3.40.50.300">
    <property type="entry name" value="P-loop containing nucleotide triphosphate hydrolases"/>
    <property type="match status" value="1"/>
</dbReference>
<keyword evidence="1" id="KW-0227">DNA damage</keyword>
<keyword evidence="4" id="KW-1185">Reference proteome</keyword>
<evidence type="ECO:0000313" key="3">
    <source>
        <dbReference type="EMBL" id="KAH3721305.1"/>
    </source>
</evidence>
<comment type="similarity">
    <text evidence="1">Belongs to the helicase family.</text>
</comment>
<proteinExistence type="inferred from homology"/>
<sequence length="91" mass="10011">MVVSELRGEGDQLTDCNVLLLAPTGTAAHNINGITVHSALKLPINQHSKSSEYTPQSQEKLHELQTKYNGLTTVITDEISLISSQDLFRIH</sequence>
<keyword evidence="1" id="KW-0234">DNA repair</keyword>
<evidence type="ECO:0000259" key="2">
    <source>
        <dbReference type="Pfam" id="PF05970"/>
    </source>
</evidence>
<comment type="cofactor">
    <cofactor evidence="1">
        <name>Mg(2+)</name>
        <dbReference type="ChEBI" id="CHEBI:18420"/>
    </cofactor>
</comment>
<dbReference type="GO" id="GO:0043139">
    <property type="term" value="F:5'-3' DNA helicase activity"/>
    <property type="evidence" value="ECO:0007669"/>
    <property type="project" value="UniProtKB-EC"/>
</dbReference>
<gene>
    <name evidence="3" type="ORF">DPMN_064225</name>
</gene>
<dbReference type="GO" id="GO:0006310">
    <property type="term" value="P:DNA recombination"/>
    <property type="evidence" value="ECO:0007669"/>
    <property type="project" value="UniProtKB-KW"/>
</dbReference>
<accession>A0A9D4CD26</accession>
<dbReference type="InterPro" id="IPR010285">
    <property type="entry name" value="DNA_helicase_pif1-like_DEAD"/>
</dbReference>
<dbReference type="InterPro" id="IPR051055">
    <property type="entry name" value="PIF1_helicase"/>
</dbReference>
<dbReference type="PANTHER" id="PTHR47642:SF3">
    <property type="entry name" value="ATP-DEPENDENT DNA HELICASE"/>
    <property type="match status" value="1"/>
</dbReference>
<evidence type="ECO:0000313" key="4">
    <source>
        <dbReference type="Proteomes" id="UP000828390"/>
    </source>
</evidence>
<dbReference type="AlphaFoldDB" id="A0A9D4CD26"/>
<reference evidence="3" key="1">
    <citation type="journal article" date="2019" name="bioRxiv">
        <title>The Genome of the Zebra Mussel, Dreissena polymorpha: A Resource for Invasive Species Research.</title>
        <authorList>
            <person name="McCartney M.A."/>
            <person name="Auch B."/>
            <person name="Kono T."/>
            <person name="Mallez S."/>
            <person name="Zhang Y."/>
            <person name="Obille A."/>
            <person name="Becker A."/>
            <person name="Abrahante J.E."/>
            <person name="Garbe J."/>
            <person name="Badalamenti J.P."/>
            <person name="Herman A."/>
            <person name="Mangelson H."/>
            <person name="Liachko I."/>
            <person name="Sullivan S."/>
            <person name="Sone E.D."/>
            <person name="Koren S."/>
            <person name="Silverstein K.A.T."/>
            <person name="Beckman K.B."/>
            <person name="Gohl D.M."/>
        </authorList>
    </citation>
    <scope>NUCLEOTIDE SEQUENCE</scope>
    <source>
        <strain evidence="3">Duluth1</strain>
        <tissue evidence="3">Whole animal</tissue>
    </source>
</reference>
<keyword evidence="1" id="KW-0547">Nucleotide-binding</keyword>
<protein>
    <recommendedName>
        <fullName evidence="1">ATP-dependent DNA helicase</fullName>
        <ecNumber evidence="1">5.6.2.3</ecNumber>
    </recommendedName>
</protein>
<keyword evidence="1" id="KW-0347">Helicase</keyword>
<keyword evidence="1" id="KW-0378">Hydrolase</keyword>